<feature type="transmembrane region" description="Helical" evidence="6">
    <location>
        <begin position="298"/>
        <end position="321"/>
    </location>
</feature>
<dbReference type="Gene3D" id="1.20.1740.10">
    <property type="entry name" value="Amino acid/polyamine transporter I"/>
    <property type="match status" value="1"/>
</dbReference>
<dbReference type="eggNOG" id="COG0531">
    <property type="taxonomic scope" value="Bacteria"/>
</dbReference>
<comment type="subcellular location">
    <subcellularLocation>
        <location evidence="1">Membrane</location>
        <topology evidence="1">Multi-pass membrane protein</topology>
    </subcellularLocation>
</comment>
<evidence type="ECO:0000313" key="8">
    <source>
        <dbReference type="Proteomes" id="UP000002892"/>
    </source>
</evidence>
<evidence type="ECO:0000256" key="3">
    <source>
        <dbReference type="ARBA" id="ARBA00022692"/>
    </source>
</evidence>
<dbReference type="InterPro" id="IPR002293">
    <property type="entry name" value="AA/rel_permease1"/>
</dbReference>
<dbReference type="OrthoDB" id="178667at2"/>
<dbReference type="GO" id="GO:0016020">
    <property type="term" value="C:membrane"/>
    <property type="evidence" value="ECO:0007669"/>
    <property type="project" value="UniProtKB-SubCell"/>
</dbReference>
<evidence type="ECO:0000313" key="7">
    <source>
        <dbReference type="EMBL" id="AFM41717.1"/>
    </source>
</evidence>
<organism evidence="7 8">
    <name type="scientific">Desulfosporosinus acidiphilus (strain DSM 22704 / JCM 16185 / SJ4)</name>
    <dbReference type="NCBI Taxonomy" id="646529"/>
    <lineage>
        <taxon>Bacteria</taxon>
        <taxon>Bacillati</taxon>
        <taxon>Bacillota</taxon>
        <taxon>Clostridia</taxon>
        <taxon>Eubacteriales</taxon>
        <taxon>Desulfitobacteriaceae</taxon>
        <taxon>Desulfosporosinus</taxon>
    </lineage>
</organism>
<proteinExistence type="predicted"/>
<dbReference type="STRING" id="646529.Desaci_2792"/>
<sequence>MNLLRKKSIQELILESQQKSGLKKALGALDLTALGIGAIIGTGIFVLTGVAAAQYAGPALVLSFVFSGIACAFAALVYAEFASMVPVAGSAYTYSYAALGELFAWIIGWDLMLEYALACSTVAIGWSGYFVKLLEGLGVNLPAWGTLSAGSGGLINIPALVIALLITWLLSLGVKESTRVNNIIVAVKLFAVLVFIVVAIFYVKPANWHPFMPYGWNGVFRGAAIVFFAYIGFDAVSTAAEEVKNPQKDLPRGIIASLIVCTVLYIIVTAILTGAVSYTKLNVSAPIALALQLIHQNWAAGIISIGALGGITTVLLVMLYGQTRVFYAMSRDGLLPKIFSETHPKHKTPNKSTWLTGIIVAIVAGLTPIDILAEMVNIGTMSAFVFVSIAVIVLRKSQPDLPRAFRCPGVPVVPALAALFSLFLMFKLPGATWIRFVVWLFIGFIIYFMYGYKHSALNKTSKVNAD</sequence>
<keyword evidence="5 6" id="KW-0472">Membrane</keyword>
<feature type="transmembrane region" description="Helical" evidence="6">
    <location>
        <begin position="375"/>
        <end position="394"/>
    </location>
</feature>
<feature type="transmembrane region" description="Helical" evidence="6">
    <location>
        <begin position="432"/>
        <end position="452"/>
    </location>
</feature>
<evidence type="ECO:0000256" key="1">
    <source>
        <dbReference type="ARBA" id="ARBA00004141"/>
    </source>
</evidence>
<keyword evidence="8" id="KW-1185">Reference proteome</keyword>
<dbReference type="HOGENOM" id="CLU_007946_15_12_9"/>
<dbReference type="AlphaFoldDB" id="I4D7E3"/>
<feature type="transmembrane region" description="Helical" evidence="6">
    <location>
        <begin position="102"/>
        <end position="129"/>
    </location>
</feature>
<dbReference type="Pfam" id="PF13520">
    <property type="entry name" value="AA_permease_2"/>
    <property type="match status" value="1"/>
</dbReference>
<evidence type="ECO:0000256" key="4">
    <source>
        <dbReference type="ARBA" id="ARBA00022989"/>
    </source>
</evidence>
<name>I4D7E3_DESAJ</name>
<keyword evidence="3 6" id="KW-0812">Transmembrane</keyword>
<evidence type="ECO:0000256" key="2">
    <source>
        <dbReference type="ARBA" id="ARBA00022448"/>
    </source>
</evidence>
<feature type="transmembrane region" description="Helical" evidence="6">
    <location>
        <begin position="214"/>
        <end position="233"/>
    </location>
</feature>
<keyword evidence="2" id="KW-0813">Transport</keyword>
<feature type="transmembrane region" description="Helical" evidence="6">
    <location>
        <begin position="28"/>
        <end position="53"/>
    </location>
</feature>
<dbReference type="RefSeq" id="WP_014827711.1">
    <property type="nucleotide sequence ID" value="NC_018068.1"/>
</dbReference>
<accession>I4D7E3</accession>
<dbReference type="PANTHER" id="PTHR43243:SF4">
    <property type="entry name" value="CATIONIC AMINO ACID TRANSPORTER 4"/>
    <property type="match status" value="1"/>
</dbReference>
<feature type="transmembrane region" description="Helical" evidence="6">
    <location>
        <begin position="59"/>
        <end position="81"/>
    </location>
</feature>
<feature type="transmembrane region" description="Helical" evidence="6">
    <location>
        <begin position="406"/>
        <end position="426"/>
    </location>
</feature>
<feature type="transmembrane region" description="Helical" evidence="6">
    <location>
        <begin position="254"/>
        <end position="278"/>
    </location>
</feature>
<dbReference type="EMBL" id="CP003639">
    <property type="protein sequence ID" value="AFM41717.1"/>
    <property type="molecule type" value="Genomic_DNA"/>
</dbReference>
<dbReference type="KEGG" id="dai:Desaci_2792"/>
<dbReference type="PANTHER" id="PTHR43243">
    <property type="entry name" value="INNER MEMBRANE TRANSPORTER YGJI-RELATED"/>
    <property type="match status" value="1"/>
</dbReference>
<evidence type="ECO:0000256" key="6">
    <source>
        <dbReference type="SAM" id="Phobius"/>
    </source>
</evidence>
<dbReference type="GO" id="GO:0015171">
    <property type="term" value="F:amino acid transmembrane transporter activity"/>
    <property type="evidence" value="ECO:0007669"/>
    <property type="project" value="TreeGrafter"/>
</dbReference>
<feature type="transmembrane region" description="Helical" evidence="6">
    <location>
        <begin position="183"/>
        <end position="202"/>
    </location>
</feature>
<evidence type="ECO:0000256" key="5">
    <source>
        <dbReference type="ARBA" id="ARBA00023136"/>
    </source>
</evidence>
<protein>
    <submittedName>
        <fullName evidence="7">Amino acid transporter</fullName>
    </submittedName>
</protein>
<feature type="transmembrane region" description="Helical" evidence="6">
    <location>
        <begin position="149"/>
        <end position="171"/>
    </location>
</feature>
<keyword evidence="4 6" id="KW-1133">Transmembrane helix</keyword>
<dbReference type="PIRSF" id="PIRSF006060">
    <property type="entry name" value="AA_transporter"/>
    <property type="match status" value="1"/>
</dbReference>
<gene>
    <name evidence="7" type="ordered locus">Desaci_2792</name>
</gene>
<dbReference type="Proteomes" id="UP000002892">
    <property type="component" value="Chromosome"/>
</dbReference>
<reference evidence="7 8" key="1">
    <citation type="journal article" date="2012" name="J. Bacteriol.">
        <title>Complete genome sequences of Desulfosporosinus orientis DSM765T, Desulfosporosinus youngiae DSM17734T, Desulfosporosinus meridiei DSM13257T, and Desulfosporosinus acidiphilus DSM22704T.</title>
        <authorList>
            <person name="Pester M."/>
            <person name="Brambilla E."/>
            <person name="Alazard D."/>
            <person name="Rattei T."/>
            <person name="Weinmaier T."/>
            <person name="Han J."/>
            <person name="Lucas S."/>
            <person name="Lapidus A."/>
            <person name="Cheng J.F."/>
            <person name="Goodwin L."/>
            <person name="Pitluck S."/>
            <person name="Peters L."/>
            <person name="Ovchinnikova G."/>
            <person name="Teshima H."/>
            <person name="Detter J.C."/>
            <person name="Han C.S."/>
            <person name="Tapia R."/>
            <person name="Land M.L."/>
            <person name="Hauser L."/>
            <person name="Kyrpides N.C."/>
            <person name="Ivanova N.N."/>
            <person name="Pagani I."/>
            <person name="Huntmann M."/>
            <person name="Wei C.L."/>
            <person name="Davenport K.W."/>
            <person name="Daligault H."/>
            <person name="Chain P.S."/>
            <person name="Chen A."/>
            <person name="Mavromatis K."/>
            <person name="Markowitz V."/>
            <person name="Szeto E."/>
            <person name="Mikhailova N."/>
            <person name="Pati A."/>
            <person name="Wagner M."/>
            <person name="Woyke T."/>
            <person name="Ollivier B."/>
            <person name="Klenk H.P."/>
            <person name="Spring S."/>
            <person name="Loy A."/>
        </authorList>
    </citation>
    <scope>NUCLEOTIDE SEQUENCE [LARGE SCALE GENOMIC DNA]</scope>
    <source>
        <strain evidence="8">DSM 22704 / JCM 16185 / SJ4</strain>
    </source>
</reference>
<feature type="transmembrane region" description="Helical" evidence="6">
    <location>
        <begin position="352"/>
        <end position="369"/>
    </location>
</feature>